<dbReference type="GO" id="GO:0005634">
    <property type="term" value="C:nucleus"/>
    <property type="evidence" value="ECO:0007669"/>
    <property type="project" value="UniProtKB-ARBA"/>
</dbReference>
<evidence type="ECO:0000256" key="3">
    <source>
        <dbReference type="SAM" id="Coils"/>
    </source>
</evidence>
<keyword evidence="2" id="KW-0819">tRNA processing</keyword>
<accession>A0A154PAA6</accession>
<dbReference type="Gene3D" id="3.40.1350.10">
    <property type="match status" value="1"/>
</dbReference>
<dbReference type="PANTHER" id="PTHR28582">
    <property type="entry name" value="TRNA-SPLICING ENDONUCLEASE SUBUNIT SEN15"/>
    <property type="match status" value="1"/>
</dbReference>
<dbReference type="InterPro" id="IPR011856">
    <property type="entry name" value="tRNA_endonuc-like_dom_sf"/>
</dbReference>
<organism evidence="6 7">
    <name type="scientific">Dufourea novaeangliae</name>
    <name type="common">Sweat bee</name>
    <dbReference type="NCBI Taxonomy" id="178035"/>
    <lineage>
        <taxon>Eukaryota</taxon>
        <taxon>Metazoa</taxon>
        <taxon>Ecdysozoa</taxon>
        <taxon>Arthropoda</taxon>
        <taxon>Hexapoda</taxon>
        <taxon>Insecta</taxon>
        <taxon>Pterygota</taxon>
        <taxon>Neoptera</taxon>
        <taxon>Endopterygota</taxon>
        <taxon>Hymenoptera</taxon>
        <taxon>Apocrita</taxon>
        <taxon>Aculeata</taxon>
        <taxon>Apoidea</taxon>
        <taxon>Anthophila</taxon>
        <taxon>Halictidae</taxon>
        <taxon>Rophitinae</taxon>
        <taxon>Dufourea</taxon>
    </lineage>
</organism>
<dbReference type="AlphaFoldDB" id="A0A154PAA6"/>
<dbReference type="GO" id="GO:0006388">
    <property type="term" value="P:tRNA splicing, via endonucleolytic cleavage and ligation"/>
    <property type="evidence" value="ECO:0007669"/>
    <property type="project" value="InterPro"/>
</dbReference>
<feature type="region of interest" description="Disordered" evidence="4">
    <location>
        <begin position="147"/>
        <end position="177"/>
    </location>
</feature>
<dbReference type="InterPro" id="IPR018593">
    <property type="entry name" value="tRNA-endonuc_su_Sen15"/>
</dbReference>
<dbReference type="EMBL" id="KQ434846">
    <property type="protein sequence ID" value="KZC08304.1"/>
    <property type="molecule type" value="Genomic_DNA"/>
</dbReference>
<sequence length="177" mass="20842">MYDICHPSYYHIGKLGCTDPVKISTTFHVYIELCEARRYWDVNYKYNERLDVLYLEVKRKKNSEAEIYIPWPTLYNISLNKIEEIQEGLNSDRITFAFKSEDSTSIIYKVSKGLLKPMSPEVTKLMKEKEEKKSELEKEIRKNTSNLYELAKSLNSEDSNKDTETDVSKTNEETKEQ</sequence>
<gene>
    <name evidence="6" type="ORF">WN55_09208</name>
</gene>
<evidence type="ECO:0000313" key="6">
    <source>
        <dbReference type="EMBL" id="KZC08304.1"/>
    </source>
</evidence>
<evidence type="ECO:0000256" key="4">
    <source>
        <dbReference type="SAM" id="MobiDB-lite"/>
    </source>
</evidence>
<feature type="coiled-coil region" evidence="3">
    <location>
        <begin position="119"/>
        <end position="146"/>
    </location>
</feature>
<comment type="similarity">
    <text evidence="1">Belongs to the SEN15 family.</text>
</comment>
<name>A0A154PAA6_DUFNO</name>
<feature type="compositionally biased region" description="Polar residues" evidence="4">
    <location>
        <begin position="147"/>
        <end position="157"/>
    </location>
</feature>
<evidence type="ECO:0000256" key="2">
    <source>
        <dbReference type="ARBA" id="ARBA00022694"/>
    </source>
</evidence>
<dbReference type="PANTHER" id="PTHR28582:SF1">
    <property type="entry name" value="TRNA-SPLICING ENDONUCLEASE SUBUNIT SEN15"/>
    <property type="match status" value="1"/>
</dbReference>
<protein>
    <recommendedName>
        <fullName evidence="5">tRNA-splicing endonuclease subunit Sen15 domain-containing protein</fullName>
    </recommendedName>
</protein>
<dbReference type="OMA" id="ICHPSYY"/>
<evidence type="ECO:0000256" key="1">
    <source>
        <dbReference type="ARBA" id="ARBA00006091"/>
    </source>
</evidence>
<feature type="compositionally biased region" description="Basic and acidic residues" evidence="4">
    <location>
        <begin position="158"/>
        <end position="177"/>
    </location>
</feature>
<dbReference type="Pfam" id="PF09631">
    <property type="entry name" value="Sen15"/>
    <property type="match status" value="1"/>
</dbReference>
<dbReference type="SUPFAM" id="SSF53032">
    <property type="entry name" value="tRNA-intron endonuclease catalytic domain-like"/>
    <property type="match status" value="1"/>
</dbReference>
<evidence type="ECO:0000259" key="5">
    <source>
        <dbReference type="Pfam" id="PF09631"/>
    </source>
</evidence>
<proteinExistence type="inferred from homology"/>
<reference evidence="6 7" key="1">
    <citation type="submission" date="2015-07" db="EMBL/GenBank/DDBJ databases">
        <title>The genome of Dufourea novaeangliae.</title>
        <authorList>
            <person name="Pan H."/>
            <person name="Kapheim K."/>
        </authorList>
    </citation>
    <scope>NUCLEOTIDE SEQUENCE [LARGE SCALE GENOMIC DNA]</scope>
    <source>
        <strain evidence="6">0120121106</strain>
        <tissue evidence="6">Whole body</tissue>
    </source>
</reference>
<dbReference type="InterPro" id="IPR036167">
    <property type="entry name" value="tRNA_intron_Endo_cat-like_sf"/>
</dbReference>
<dbReference type="STRING" id="178035.A0A154PAA6"/>
<dbReference type="GO" id="GO:0003676">
    <property type="term" value="F:nucleic acid binding"/>
    <property type="evidence" value="ECO:0007669"/>
    <property type="project" value="InterPro"/>
</dbReference>
<evidence type="ECO:0000313" key="7">
    <source>
        <dbReference type="Proteomes" id="UP000076502"/>
    </source>
</evidence>
<dbReference type="Proteomes" id="UP000076502">
    <property type="component" value="Unassembled WGS sequence"/>
</dbReference>
<feature type="domain" description="tRNA-splicing endonuclease subunit Sen15" evidence="5">
    <location>
        <begin position="29"/>
        <end position="118"/>
    </location>
</feature>
<dbReference type="OrthoDB" id="10002170at2759"/>
<keyword evidence="7" id="KW-1185">Reference proteome</keyword>
<keyword evidence="3" id="KW-0175">Coiled coil</keyword>